<feature type="transmembrane region" description="Helical" evidence="1">
    <location>
        <begin position="59"/>
        <end position="79"/>
    </location>
</feature>
<keyword evidence="1" id="KW-1133">Transmembrane helix</keyword>
<organism evidence="2 3">
    <name type="scientific">Duganella qianjiadongensis</name>
    <dbReference type="NCBI Taxonomy" id="2692176"/>
    <lineage>
        <taxon>Bacteria</taxon>
        <taxon>Pseudomonadati</taxon>
        <taxon>Pseudomonadota</taxon>
        <taxon>Betaproteobacteria</taxon>
        <taxon>Burkholderiales</taxon>
        <taxon>Oxalobacteraceae</taxon>
        <taxon>Telluria group</taxon>
        <taxon>Duganella</taxon>
    </lineage>
</organism>
<proteinExistence type="predicted"/>
<accession>A0ABW9VDT4</accession>
<dbReference type="Proteomes" id="UP000478090">
    <property type="component" value="Unassembled WGS sequence"/>
</dbReference>
<comment type="caution">
    <text evidence="2">The sequence shown here is derived from an EMBL/GenBank/DDBJ whole genome shotgun (WGS) entry which is preliminary data.</text>
</comment>
<dbReference type="EMBL" id="WWCM01000001">
    <property type="protein sequence ID" value="MYM37736.1"/>
    <property type="molecule type" value="Genomic_DNA"/>
</dbReference>
<name>A0ABW9VDT4_9BURK</name>
<keyword evidence="3" id="KW-1185">Reference proteome</keyword>
<dbReference type="RefSeq" id="WP_161037178.1">
    <property type="nucleotide sequence ID" value="NZ_WWCM01000001.1"/>
</dbReference>
<evidence type="ECO:0000313" key="3">
    <source>
        <dbReference type="Proteomes" id="UP000478090"/>
    </source>
</evidence>
<sequence>MNSITQELLDARLETIETRMDGRIANVEVKIDGKFAEVDAKFAELRTDMHKGFADMTKWIVGTVIGVAAVSVTIMTFVLNNAAPKSAPTQQAPIVVYAQPPVVAPANQPETTSKH</sequence>
<gene>
    <name evidence="2" type="ORF">GTP27_00135</name>
</gene>
<protein>
    <submittedName>
        <fullName evidence="2">Uncharacterized protein</fullName>
    </submittedName>
</protein>
<reference evidence="2 3" key="1">
    <citation type="submission" date="2019-12" db="EMBL/GenBank/DDBJ databases">
        <title>Novel species isolated from a subtropical stream in China.</title>
        <authorList>
            <person name="Lu H."/>
        </authorList>
    </citation>
    <scope>NUCLEOTIDE SEQUENCE [LARGE SCALE GENOMIC DNA]</scope>
    <source>
        <strain evidence="2 3">CY13W</strain>
    </source>
</reference>
<evidence type="ECO:0000256" key="1">
    <source>
        <dbReference type="SAM" id="Phobius"/>
    </source>
</evidence>
<evidence type="ECO:0000313" key="2">
    <source>
        <dbReference type="EMBL" id="MYM37736.1"/>
    </source>
</evidence>
<keyword evidence="1" id="KW-0472">Membrane</keyword>
<keyword evidence="1" id="KW-0812">Transmembrane</keyword>